<protein>
    <submittedName>
        <fullName evidence="1">Uncharacterized protein</fullName>
    </submittedName>
</protein>
<dbReference type="RefSeq" id="WP_238904862.1">
    <property type="nucleotide sequence ID" value="NZ_JAKOEM010000006.1"/>
</dbReference>
<reference evidence="1" key="1">
    <citation type="submission" date="2022-02" db="EMBL/GenBank/DDBJ databases">
        <title>The genome sequence of Ruegeria sp. 1NDH52C.</title>
        <authorList>
            <person name="Du J."/>
        </authorList>
    </citation>
    <scope>NUCLEOTIDE SEQUENCE</scope>
    <source>
        <strain evidence="1">1NDH52C</strain>
    </source>
</reference>
<proteinExistence type="predicted"/>
<gene>
    <name evidence="1" type="ORF">MB818_08925</name>
</gene>
<dbReference type="Proteomes" id="UP001165279">
    <property type="component" value="Unassembled WGS sequence"/>
</dbReference>
<feature type="non-terminal residue" evidence="1">
    <location>
        <position position="1"/>
    </location>
</feature>
<comment type="caution">
    <text evidence="1">The sequence shown here is derived from an EMBL/GenBank/DDBJ whole genome shotgun (WGS) entry which is preliminary data.</text>
</comment>
<name>A0ABS9NVW3_9RHOB</name>
<keyword evidence="2" id="KW-1185">Reference proteome</keyword>
<sequence>AVVLSWSSPRSQHHAAVARKIHLSRLFSFPEPSLFNKWQKLSQEVCFGGEFRIDYEERAYLK</sequence>
<accession>A0ABS9NVW3</accession>
<evidence type="ECO:0000313" key="1">
    <source>
        <dbReference type="EMBL" id="MCG6558319.1"/>
    </source>
</evidence>
<dbReference type="EMBL" id="JAKOEM010000006">
    <property type="protein sequence ID" value="MCG6558319.1"/>
    <property type="molecule type" value="Genomic_DNA"/>
</dbReference>
<evidence type="ECO:0000313" key="2">
    <source>
        <dbReference type="Proteomes" id="UP001165279"/>
    </source>
</evidence>
<organism evidence="1 2">
    <name type="scientific">Ruegeria alba</name>
    <dbReference type="NCBI Taxonomy" id="2916756"/>
    <lineage>
        <taxon>Bacteria</taxon>
        <taxon>Pseudomonadati</taxon>
        <taxon>Pseudomonadota</taxon>
        <taxon>Alphaproteobacteria</taxon>
        <taxon>Rhodobacterales</taxon>
        <taxon>Roseobacteraceae</taxon>
        <taxon>Ruegeria</taxon>
    </lineage>
</organism>